<evidence type="ECO:0000313" key="2">
    <source>
        <dbReference type="Proteomes" id="UP000799755"/>
    </source>
</evidence>
<organism evidence="1 2">
    <name type="scientific">Lindgomyces ingoldianus</name>
    <dbReference type="NCBI Taxonomy" id="673940"/>
    <lineage>
        <taxon>Eukaryota</taxon>
        <taxon>Fungi</taxon>
        <taxon>Dikarya</taxon>
        <taxon>Ascomycota</taxon>
        <taxon>Pezizomycotina</taxon>
        <taxon>Dothideomycetes</taxon>
        <taxon>Pleosporomycetidae</taxon>
        <taxon>Pleosporales</taxon>
        <taxon>Lindgomycetaceae</taxon>
        <taxon>Lindgomyces</taxon>
    </lineage>
</organism>
<accession>A0ACB6RCX4</accession>
<keyword evidence="2" id="KW-1185">Reference proteome</keyword>
<name>A0ACB6RCX4_9PLEO</name>
<gene>
    <name evidence="1" type="ORF">BDR25DRAFT_339141</name>
</gene>
<evidence type="ECO:0000313" key="1">
    <source>
        <dbReference type="EMBL" id="KAF2477114.1"/>
    </source>
</evidence>
<proteinExistence type="predicted"/>
<comment type="caution">
    <text evidence="1">The sequence shown here is derived from an EMBL/GenBank/DDBJ whole genome shotgun (WGS) entry which is preliminary data.</text>
</comment>
<dbReference type="Proteomes" id="UP000799755">
    <property type="component" value="Unassembled WGS sequence"/>
</dbReference>
<reference evidence="1" key="1">
    <citation type="journal article" date="2020" name="Stud. Mycol.">
        <title>101 Dothideomycetes genomes: a test case for predicting lifestyles and emergence of pathogens.</title>
        <authorList>
            <person name="Haridas S."/>
            <person name="Albert R."/>
            <person name="Binder M."/>
            <person name="Bloem J."/>
            <person name="Labutti K."/>
            <person name="Salamov A."/>
            <person name="Andreopoulos B."/>
            <person name="Baker S."/>
            <person name="Barry K."/>
            <person name="Bills G."/>
            <person name="Bluhm B."/>
            <person name="Cannon C."/>
            <person name="Castanera R."/>
            <person name="Culley D."/>
            <person name="Daum C."/>
            <person name="Ezra D."/>
            <person name="Gonzalez J."/>
            <person name="Henrissat B."/>
            <person name="Kuo A."/>
            <person name="Liang C."/>
            <person name="Lipzen A."/>
            <person name="Lutzoni F."/>
            <person name="Magnuson J."/>
            <person name="Mondo S."/>
            <person name="Nolan M."/>
            <person name="Ohm R."/>
            <person name="Pangilinan J."/>
            <person name="Park H.-J."/>
            <person name="Ramirez L."/>
            <person name="Alfaro M."/>
            <person name="Sun H."/>
            <person name="Tritt A."/>
            <person name="Yoshinaga Y."/>
            <person name="Zwiers L.-H."/>
            <person name="Turgeon B."/>
            <person name="Goodwin S."/>
            <person name="Spatafora J."/>
            <person name="Crous P."/>
            <person name="Grigoriev I."/>
        </authorList>
    </citation>
    <scope>NUCLEOTIDE SEQUENCE</scope>
    <source>
        <strain evidence="1">ATCC 200398</strain>
    </source>
</reference>
<protein>
    <submittedName>
        <fullName evidence="1">Uncharacterized protein</fullName>
    </submittedName>
</protein>
<dbReference type="EMBL" id="MU003493">
    <property type="protein sequence ID" value="KAF2477114.1"/>
    <property type="molecule type" value="Genomic_DNA"/>
</dbReference>
<sequence>MMDGATNATNGATPAAANCLEEFFDFGEFEPFNNSDSTEGTTDPTPLQEAFPALGSASSIDWRDPSVDQHHLLATLPFHTVHETPNTSVRSDLTPDPFSDLKVPFWHSAVSPNDDFAFDLNQSWHQGAIPYDTGDPSEMSISPQHLHSFIPSKTEILPSKTRGLSSTKSARTNSEQPMSRKRRPRCRIPSGTKRALEFKFGYNPYPSTSEIEAIAKETQLEPKQVRNWYNNTRARKRGLDAANCTSGRPRDDKPCLTSKLSKESLEVLSRELGNEPQSASPSLKLYLESSYPEEAASLSDIEAALESGPPHRLEVLMDSSSGSRIGKSASVITSLTSSDGSAPTTYTLSSIGSNVSSFGRDRRRGRRRIPWRTSPYNKSKATGSHGRKSDTKTPFFCTFCPRAFRSKYEWVRHEDSVHALRTTWICCNSKQERLQFCPFCGCERPDDYHLALHRYQQCRNKPEQQRTFYRRDHFVQHLHHVHFPKAKHPSEQVGCQSRMTTNGENSFYGCKALAMTWRQFGHPIRPEDPMLHCGFCGTRLRDWKERCDHVANHFISGAVDRSVWWPERLATHLENLCVPQTVGPFRCRYCLKVFTNNEAMNKHSHCRVWSCRFLPSFNDLASESSAPPLCPHFPSPKAHHCHLCGAGHQSGHVEHATQYHKYRECEQEFYVFKEEFLHHLHTFHGAAQPPLLQHSPIIEQHFSRNKGGSFEAIVLEEILRDCRQTSQIPLFADPISNGASATPFPPAEPQYLPNVSPGRNKTSQRFSDFIDIPAKVRRQRSVNSPQSKPESQGPRFFRSDPFVPFLSMRVYYLRNARLCNLFADGSSVLEEVPQSHIASLVMSSGLVGLAGVRWPVGMKKDEKGLVEFGLEE</sequence>